<keyword evidence="3" id="KW-1185">Reference proteome</keyword>
<feature type="region of interest" description="Disordered" evidence="1">
    <location>
        <begin position="96"/>
        <end position="117"/>
    </location>
</feature>
<proteinExistence type="predicted"/>
<gene>
    <name evidence="2" type="ORF">AB0K40_17870</name>
</gene>
<protein>
    <recommendedName>
        <fullName evidence="4">PE domain-containing protein</fullName>
    </recommendedName>
</protein>
<dbReference type="EMBL" id="JBFARM010000005">
    <property type="protein sequence ID" value="MEV4287376.1"/>
    <property type="molecule type" value="Genomic_DNA"/>
</dbReference>
<dbReference type="RefSeq" id="WP_364450766.1">
    <property type="nucleotide sequence ID" value="NZ_JBFARM010000005.1"/>
</dbReference>
<evidence type="ECO:0000313" key="3">
    <source>
        <dbReference type="Proteomes" id="UP001552427"/>
    </source>
</evidence>
<reference evidence="2 3" key="1">
    <citation type="submission" date="2024-06" db="EMBL/GenBank/DDBJ databases">
        <title>The Natural Products Discovery Center: Release of the First 8490 Sequenced Strains for Exploring Actinobacteria Biosynthetic Diversity.</title>
        <authorList>
            <person name="Kalkreuter E."/>
            <person name="Kautsar S.A."/>
            <person name="Yang D."/>
            <person name="Bader C.D."/>
            <person name="Teijaro C.N."/>
            <person name="Fluegel L."/>
            <person name="Davis C.M."/>
            <person name="Simpson J.R."/>
            <person name="Lauterbach L."/>
            <person name="Steele A.D."/>
            <person name="Gui C."/>
            <person name="Meng S."/>
            <person name="Li G."/>
            <person name="Viehrig K."/>
            <person name="Ye F."/>
            <person name="Su P."/>
            <person name="Kiefer A.F."/>
            <person name="Nichols A."/>
            <person name="Cepeda A.J."/>
            <person name="Yan W."/>
            <person name="Fan B."/>
            <person name="Jiang Y."/>
            <person name="Adhikari A."/>
            <person name="Zheng C.-J."/>
            <person name="Schuster L."/>
            <person name="Cowan T.M."/>
            <person name="Smanski M.J."/>
            <person name="Chevrette M.G."/>
            <person name="De Carvalho L.P.S."/>
            <person name="Shen B."/>
        </authorList>
    </citation>
    <scope>NUCLEOTIDE SEQUENCE [LARGE SCALE GENOMIC DNA]</scope>
    <source>
        <strain evidence="2 3">NPDC049574</strain>
    </source>
</reference>
<name>A0ABV3H4C4_9ACTN</name>
<evidence type="ECO:0000256" key="1">
    <source>
        <dbReference type="SAM" id="MobiDB-lite"/>
    </source>
</evidence>
<comment type="caution">
    <text evidence="2">The sequence shown here is derived from an EMBL/GenBank/DDBJ whole genome shotgun (WGS) entry which is preliminary data.</text>
</comment>
<dbReference type="Proteomes" id="UP001552427">
    <property type="component" value="Unassembled WGS sequence"/>
</dbReference>
<feature type="compositionally biased region" description="Basic residues" evidence="1">
    <location>
        <begin position="108"/>
        <end position="117"/>
    </location>
</feature>
<evidence type="ECO:0000313" key="2">
    <source>
        <dbReference type="EMBL" id="MEV4287376.1"/>
    </source>
</evidence>
<organism evidence="2 3">
    <name type="scientific">Nonomuraea bangladeshensis</name>
    <dbReference type="NCBI Taxonomy" id="404385"/>
    <lineage>
        <taxon>Bacteria</taxon>
        <taxon>Bacillati</taxon>
        <taxon>Actinomycetota</taxon>
        <taxon>Actinomycetes</taxon>
        <taxon>Streptosporangiales</taxon>
        <taxon>Streptosporangiaceae</taxon>
        <taxon>Nonomuraea</taxon>
    </lineage>
</organism>
<sequence length="117" mass="13141">MASDDLAAFLDQIDDVIYWDGRSPDAMRWTAEPPKPLIDPEAARQAFARLGEQMQALAEAFRPVVEHIGRNLAAVTEAFAAIVNTPDMQELAHAHRRARSAMKGEYARRRRARGRRG</sequence>
<accession>A0ABV3H4C4</accession>
<evidence type="ECO:0008006" key="4">
    <source>
        <dbReference type="Google" id="ProtNLM"/>
    </source>
</evidence>